<dbReference type="PROSITE" id="PS51695">
    <property type="entry name" value="SEDOLISIN"/>
    <property type="match status" value="1"/>
</dbReference>
<dbReference type="PANTHER" id="PTHR14218">
    <property type="entry name" value="PROTEASE S8 TRIPEPTIDYL PEPTIDASE I CLN2"/>
    <property type="match status" value="1"/>
</dbReference>
<keyword evidence="1" id="KW-0645">Protease</keyword>
<keyword evidence="4" id="KW-1185">Reference proteome</keyword>
<dbReference type="CDD" id="cd04056">
    <property type="entry name" value="Peptidases_S53"/>
    <property type="match status" value="1"/>
</dbReference>
<dbReference type="EMBL" id="JBDYKN010000012">
    <property type="protein sequence ID" value="MEP7730437.1"/>
    <property type="molecule type" value="Genomic_DNA"/>
</dbReference>
<name>A0ABV0L1Y6_9GAMM</name>
<dbReference type="InterPro" id="IPR000209">
    <property type="entry name" value="Peptidase_S8/S53_dom"/>
</dbReference>
<proteinExistence type="predicted"/>
<dbReference type="Pfam" id="PF00082">
    <property type="entry name" value="Peptidase_S8"/>
    <property type="match status" value="1"/>
</dbReference>
<dbReference type="RefSeq" id="WP_348577342.1">
    <property type="nucleotide sequence ID" value="NZ_JBDYKN010000012.1"/>
</dbReference>
<evidence type="ECO:0000313" key="4">
    <source>
        <dbReference type="Proteomes" id="UP001471651"/>
    </source>
</evidence>
<protein>
    <submittedName>
        <fullName evidence="3">S53 family peptidase</fullName>
        <ecNumber evidence="3">3.4.-.-</ecNumber>
    </submittedName>
</protein>
<dbReference type="Gene3D" id="3.40.50.200">
    <property type="entry name" value="Peptidase S8/S53 domain"/>
    <property type="match status" value="1"/>
</dbReference>
<organism evidence="3 4">
    <name type="scientific">Marinomonas primoryensis</name>
    <dbReference type="NCBI Taxonomy" id="178399"/>
    <lineage>
        <taxon>Bacteria</taxon>
        <taxon>Pseudomonadati</taxon>
        <taxon>Pseudomonadota</taxon>
        <taxon>Gammaproteobacteria</taxon>
        <taxon>Oceanospirillales</taxon>
        <taxon>Oceanospirillaceae</taxon>
        <taxon>Marinomonas</taxon>
    </lineage>
</organism>
<keyword evidence="1" id="KW-0720">Serine protease</keyword>
<dbReference type="GO" id="GO:0016787">
    <property type="term" value="F:hydrolase activity"/>
    <property type="evidence" value="ECO:0007669"/>
    <property type="project" value="UniProtKB-KW"/>
</dbReference>
<accession>A0ABV0L1Y6</accession>
<dbReference type="EC" id="3.4.-.-" evidence="3"/>
<comment type="caution">
    <text evidence="1">Lacks conserved residue(s) required for the propagation of feature annotation.</text>
</comment>
<dbReference type="PANTHER" id="PTHR14218:SF15">
    <property type="entry name" value="TRIPEPTIDYL-PEPTIDASE 1"/>
    <property type="match status" value="1"/>
</dbReference>
<feature type="domain" description="Peptidase S53" evidence="2">
    <location>
        <begin position="27"/>
        <end position="365"/>
    </location>
</feature>
<dbReference type="Proteomes" id="UP001471651">
    <property type="component" value="Unassembled WGS sequence"/>
</dbReference>
<evidence type="ECO:0000313" key="3">
    <source>
        <dbReference type="EMBL" id="MEP7730437.1"/>
    </source>
</evidence>
<gene>
    <name evidence="3" type="ORF">ABKW32_13330</name>
</gene>
<feature type="active site" description="Charge relay system" evidence="1">
    <location>
        <position position="291"/>
    </location>
</feature>
<dbReference type="InterPro" id="IPR036852">
    <property type="entry name" value="Peptidase_S8/S53_dom_sf"/>
</dbReference>
<evidence type="ECO:0000256" key="1">
    <source>
        <dbReference type="PROSITE-ProRule" id="PRU01032"/>
    </source>
</evidence>
<feature type="active site" description="Charge relay system" evidence="1">
    <location>
        <position position="100"/>
    </location>
</feature>
<dbReference type="InterPro" id="IPR050819">
    <property type="entry name" value="Tripeptidyl-peptidase_I"/>
</dbReference>
<sequence>MSNIAMANSQQQTSLQIDPIFVDSEKGYAPQDLARQYHFPDNLGEGQTVGIIALGGDFSPEDLAIFCTKFNLPLPNIHTIGQVPEQVQSSPMADQETNLDIQTVVGMVPNAKIVLYYGANFLDAFQAVLDDNKHQPEVIFTCWAIGEKYLSRREKQQLQTQVQALSLRGITLLASSGDEGIYQSQLNARKPARGVNLPAGFEQVIACGGTTLHSNGFEEVWSEGQFISGGSFSNLTTAPAFQQPALANYTAQHPNLRFTTLATPDMSINASKIHSSVMVHHGKTCKAWGTSVATPLLAGLITRLNTALGDNLGDINPLLYQLMGTKAFNSNIPGNNGFPTASGWDPCTGLGSPHGKNLLNAIRALKKLEKK</sequence>
<evidence type="ECO:0000259" key="2">
    <source>
        <dbReference type="PROSITE" id="PS51695"/>
    </source>
</evidence>
<keyword evidence="1 3" id="KW-0378">Hydrolase</keyword>
<dbReference type="InterPro" id="IPR030400">
    <property type="entry name" value="Sedolisin_dom"/>
</dbReference>
<dbReference type="SUPFAM" id="SSF52743">
    <property type="entry name" value="Subtilisin-like"/>
    <property type="match status" value="1"/>
</dbReference>
<comment type="caution">
    <text evidence="3">The sequence shown here is derived from an EMBL/GenBank/DDBJ whole genome shotgun (WGS) entry which is preliminary data.</text>
</comment>
<feature type="active site" description="Charge relay system" evidence="1">
    <location>
        <position position="96"/>
    </location>
</feature>
<reference evidence="3 4" key="1">
    <citation type="submission" date="2024-05" db="EMBL/GenBank/DDBJ databases">
        <authorList>
            <person name="Busch G.E."/>
            <person name="Sharma I."/>
        </authorList>
    </citation>
    <scope>NUCLEOTIDE SEQUENCE [LARGE SCALE GENOMIC DNA]</scope>
    <source>
        <strain evidence="3 4">23GB23</strain>
    </source>
</reference>